<evidence type="ECO:0000256" key="1">
    <source>
        <dbReference type="ARBA" id="ARBA00001298"/>
    </source>
</evidence>
<dbReference type="GO" id="GO:0019305">
    <property type="term" value="P:dTDP-rhamnose biosynthetic process"/>
    <property type="evidence" value="ECO:0007669"/>
    <property type="project" value="UniProtKB-UniRule"/>
</dbReference>
<dbReference type="GO" id="GO:0005829">
    <property type="term" value="C:cytosol"/>
    <property type="evidence" value="ECO:0007669"/>
    <property type="project" value="TreeGrafter"/>
</dbReference>
<feature type="active site" description="Proton donor" evidence="5">
    <location>
        <position position="134"/>
    </location>
</feature>
<evidence type="ECO:0000313" key="8">
    <source>
        <dbReference type="EMBL" id="TGY90314.1"/>
    </source>
</evidence>
<comment type="caution">
    <text evidence="8">The sequence shown here is derived from an EMBL/GenBank/DDBJ whole genome shotgun (WGS) entry which is preliminary data.</text>
</comment>
<proteinExistence type="inferred from homology"/>
<dbReference type="AlphaFoldDB" id="A0A4S2H3Z7"/>
<name>A0A4S2H3Z7_9PROT</name>
<keyword evidence="9" id="KW-1185">Reference proteome</keyword>
<keyword evidence="7 8" id="KW-0413">Isomerase</keyword>
<reference evidence="8 9" key="1">
    <citation type="journal article" date="2017" name="Int. J. Syst. Evol. Microbiol.">
        <title>Marinicauda algicola sp. nov., isolated from a marine red alga Rhodosorus marinus.</title>
        <authorList>
            <person name="Jeong S.E."/>
            <person name="Jeon S.H."/>
            <person name="Chun B.H."/>
            <person name="Kim D.W."/>
            <person name="Jeon C.O."/>
        </authorList>
    </citation>
    <scope>NUCLEOTIDE SEQUENCE [LARGE SCALE GENOMIC DNA]</scope>
    <source>
        <strain evidence="8 9">JCM 31718</strain>
    </source>
</reference>
<dbReference type="Gene3D" id="2.60.120.10">
    <property type="entry name" value="Jelly Rolls"/>
    <property type="match status" value="1"/>
</dbReference>
<dbReference type="SUPFAM" id="SSF51182">
    <property type="entry name" value="RmlC-like cupins"/>
    <property type="match status" value="1"/>
</dbReference>
<sequence length="189" mass="21333">MRSVRTAIEDVLIFEPTRHGDERGFFSEVFNLYAFRRAGLPESIEFVQDNHSLSAEQGTVRGLHYQAPPHAQNKLVRVAHGAILDVVVDVRKGSPTYGEHVRVELSRDNWRQVLVPAGFLHGFVTLAPNTEVLYKVDAYFSRECDGSVRWNDPALGIDWGVDADQAVISRKDREAPSFADFDSPFAYDR</sequence>
<comment type="catalytic activity">
    <reaction evidence="1 7">
        <text>dTDP-4-dehydro-6-deoxy-alpha-D-glucose = dTDP-4-dehydro-beta-L-rhamnose</text>
        <dbReference type="Rhea" id="RHEA:16969"/>
        <dbReference type="ChEBI" id="CHEBI:57649"/>
        <dbReference type="ChEBI" id="CHEBI:62830"/>
        <dbReference type="EC" id="5.1.3.13"/>
    </reaction>
</comment>
<dbReference type="UniPathway" id="UPA00124"/>
<protein>
    <recommendedName>
        <fullName evidence="4 7">dTDP-4-dehydrorhamnose 3,5-epimerase</fullName>
        <ecNumber evidence="3 7">5.1.3.13</ecNumber>
    </recommendedName>
    <alternativeName>
        <fullName evidence="7">Thymidine diphospho-4-keto-rhamnose 3,5-epimerase</fullName>
    </alternativeName>
</protein>
<evidence type="ECO:0000313" key="9">
    <source>
        <dbReference type="Proteomes" id="UP000308054"/>
    </source>
</evidence>
<feature type="site" description="Participates in a stacking interaction with the thymidine ring of dTDP-4-oxo-6-deoxyglucose" evidence="6">
    <location>
        <position position="140"/>
    </location>
</feature>
<dbReference type="RefSeq" id="WP_135994812.1">
    <property type="nucleotide sequence ID" value="NZ_CP071057.1"/>
</dbReference>
<gene>
    <name evidence="8" type="primary">rfbC</name>
    <name evidence="8" type="ORF">E5163_04090</name>
</gene>
<dbReference type="GO" id="GO:0000271">
    <property type="term" value="P:polysaccharide biosynthetic process"/>
    <property type="evidence" value="ECO:0007669"/>
    <property type="project" value="TreeGrafter"/>
</dbReference>
<comment type="function">
    <text evidence="2 7">Catalyzes the epimerization of the C3' and C5'positions of dTDP-6-deoxy-D-xylo-4-hexulose, forming dTDP-6-deoxy-L-lyxo-4-hexulose.</text>
</comment>
<feature type="active site" description="Proton acceptor" evidence="5">
    <location>
        <position position="64"/>
    </location>
</feature>
<evidence type="ECO:0000256" key="2">
    <source>
        <dbReference type="ARBA" id="ARBA00001997"/>
    </source>
</evidence>
<dbReference type="InterPro" id="IPR000888">
    <property type="entry name" value="RmlC-like"/>
</dbReference>
<dbReference type="PANTHER" id="PTHR21047:SF2">
    <property type="entry name" value="THYMIDINE DIPHOSPHO-4-KETO-RHAMNOSE 3,5-EPIMERASE"/>
    <property type="match status" value="1"/>
</dbReference>
<comment type="subunit">
    <text evidence="7">Homodimer.</text>
</comment>
<dbReference type="CDD" id="cd00438">
    <property type="entry name" value="cupin_RmlC"/>
    <property type="match status" value="1"/>
</dbReference>
<dbReference type="OrthoDB" id="9800680at2"/>
<evidence type="ECO:0000256" key="3">
    <source>
        <dbReference type="ARBA" id="ARBA00012098"/>
    </source>
</evidence>
<dbReference type="Pfam" id="PF00908">
    <property type="entry name" value="dTDP_sugar_isom"/>
    <property type="match status" value="1"/>
</dbReference>
<evidence type="ECO:0000256" key="5">
    <source>
        <dbReference type="PIRSR" id="PIRSR600888-1"/>
    </source>
</evidence>
<comment type="similarity">
    <text evidence="7">Belongs to the dTDP-4-dehydrorhamnose 3,5-epimerase family.</text>
</comment>
<evidence type="ECO:0000256" key="7">
    <source>
        <dbReference type="RuleBase" id="RU364069"/>
    </source>
</evidence>
<dbReference type="Proteomes" id="UP000308054">
    <property type="component" value="Unassembled WGS sequence"/>
</dbReference>
<organism evidence="8 9">
    <name type="scientific">Marinicauda algicola</name>
    <dbReference type="NCBI Taxonomy" id="2029849"/>
    <lineage>
        <taxon>Bacteria</taxon>
        <taxon>Pseudomonadati</taxon>
        <taxon>Pseudomonadota</taxon>
        <taxon>Alphaproteobacteria</taxon>
        <taxon>Maricaulales</taxon>
        <taxon>Maricaulaceae</taxon>
        <taxon>Marinicauda</taxon>
    </lineage>
</organism>
<dbReference type="GO" id="GO:0008830">
    <property type="term" value="F:dTDP-4-dehydrorhamnose 3,5-epimerase activity"/>
    <property type="evidence" value="ECO:0007669"/>
    <property type="project" value="UniProtKB-UniRule"/>
</dbReference>
<accession>A0A4S2H3Z7</accession>
<evidence type="ECO:0000256" key="6">
    <source>
        <dbReference type="PIRSR" id="PIRSR600888-3"/>
    </source>
</evidence>
<dbReference type="InterPro" id="IPR011051">
    <property type="entry name" value="RmlC_Cupin_sf"/>
</dbReference>
<dbReference type="EC" id="5.1.3.13" evidence="3 7"/>
<evidence type="ECO:0000256" key="4">
    <source>
        <dbReference type="ARBA" id="ARBA00019595"/>
    </source>
</evidence>
<dbReference type="NCBIfam" id="TIGR01221">
    <property type="entry name" value="rmlC"/>
    <property type="match status" value="1"/>
</dbReference>
<dbReference type="EMBL" id="SRXW01000001">
    <property type="protein sequence ID" value="TGY90314.1"/>
    <property type="molecule type" value="Genomic_DNA"/>
</dbReference>
<dbReference type="InterPro" id="IPR014710">
    <property type="entry name" value="RmlC-like_jellyroll"/>
</dbReference>
<dbReference type="PANTHER" id="PTHR21047">
    <property type="entry name" value="DTDP-6-DEOXY-D-GLUCOSE-3,5 EPIMERASE"/>
    <property type="match status" value="1"/>
</dbReference>
<comment type="pathway">
    <text evidence="7">Carbohydrate biosynthesis; dTDP-L-rhamnose biosynthesis.</text>
</comment>